<dbReference type="AlphaFoldDB" id="A0A1F7YJF4"/>
<evidence type="ECO:0000313" key="3">
    <source>
        <dbReference type="Proteomes" id="UP000178851"/>
    </source>
</evidence>
<proteinExistence type="predicted"/>
<name>A0A1F7YJF4_9BACT</name>
<evidence type="ECO:0000313" key="2">
    <source>
        <dbReference type="EMBL" id="OGM27009.1"/>
    </source>
</evidence>
<dbReference type="EMBL" id="MGGI01000009">
    <property type="protein sequence ID" value="OGM27009.1"/>
    <property type="molecule type" value="Genomic_DNA"/>
</dbReference>
<dbReference type="SUPFAM" id="SSF53448">
    <property type="entry name" value="Nucleotide-diphospho-sugar transferases"/>
    <property type="match status" value="1"/>
</dbReference>
<comment type="caution">
    <text evidence="2">The sequence shown here is derived from an EMBL/GenBank/DDBJ whole genome shotgun (WGS) entry which is preliminary data.</text>
</comment>
<dbReference type="PANTHER" id="PTHR43630:SF2">
    <property type="entry name" value="GLYCOSYLTRANSFERASE"/>
    <property type="match status" value="1"/>
</dbReference>
<organism evidence="2 3">
    <name type="scientific">Candidatus Woesebacteria bacterium RIFCSPHIGHO2_01_FULL_39_28</name>
    <dbReference type="NCBI Taxonomy" id="1802496"/>
    <lineage>
        <taxon>Bacteria</taxon>
        <taxon>Candidatus Woeseibacteriota</taxon>
    </lineage>
</organism>
<dbReference type="Pfam" id="PF00535">
    <property type="entry name" value="Glycos_transf_2"/>
    <property type="match status" value="1"/>
</dbReference>
<dbReference type="PANTHER" id="PTHR43630">
    <property type="entry name" value="POLY-BETA-1,6-N-ACETYL-D-GLUCOSAMINE SYNTHASE"/>
    <property type="match status" value="1"/>
</dbReference>
<evidence type="ECO:0000259" key="1">
    <source>
        <dbReference type="Pfam" id="PF00535"/>
    </source>
</evidence>
<dbReference type="Gene3D" id="3.90.550.10">
    <property type="entry name" value="Spore Coat Polysaccharide Biosynthesis Protein SpsA, Chain A"/>
    <property type="match status" value="1"/>
</dbReference>
<reference evidence="2 3" key="1">
    <citation type="journal article" date="2016" name="Nat. Commun.">
        <title>Thousands of microbial genomes shed light on interconnected biogeochemical processes in an aquifer system.</title>
        <authorList>
            <person name="Anantharaman K."/>
            <person name="Brown C.T."/>
            <person name="Hug L.A."/>
            <person name="Sharon I."/>
            <person name="Castelle C.J."/>
            <person name="Probst A.J."/>
            <person name="Thomas B.C."/>
            <person name="Singh A."/>
            <person name="Wilkins M.J."/>
            <person name="Karaoz U."/>
            <person name="Brodie E.L."/>
            <person name="Williams K.H."/>
            <person name="Hubbard S.S."/>
            <person name="Banfield J.F."/>
        </authorList>
    </citation>
    <scope>NUCLEOTIDE SEQUENCE [LARGE SCALE GENOMIC DNA]</scope>
</reference>
<dbReference type="InterPro" id="IPR029044">
    <property type="entry name" value="Nucleotide-diphossugar_trans"/>
</dbReference>
<sequence>MKKQSIMAHCLVRNEERWIWYAINSVLDFVDKILVYDTGSTDNTVKIINSIKSPKIIFTEKGEVDAYGMVKLRQEMLEKTGTDWFMILDGDEVWTNDTIAEVFKEMNAAEKGKDTIVVPQWWCLGDVYHFSPNTEKFIHPKVPPGLIGWRSVRVIKTGIEGLHCLGVYPNEGYYDKRGIRISDRPGNHLIFTKNKCFHMSLLPRSSTRLKDREVIKRTRKTHFIKGIPFPGNISYPEVFYKKKPKIVASCWKRFTLVDQLKGYYFRSLNFVERRLGEY</sequence>
<dbReference type="Proteomes" id="UP000178851">
    <property type="component" value="Unassembled WGS sequence"/>
</dbReference>
<dbReference type="InterPro" id="IPR001173">
    <property type="entry name" value="Glyco_trans_2-like"/>
</dbReference>
<accession>A0A1F7YJF4</accession>
<feature type="domain" description="Glycosyltransferase 2-like" evidence="1">
    <location>
        <begin position="12"/>
        <end position="111"/>
    </location>
</feature>
<protein>
    <recommendedName>
        <fullName evidence="1">Glycosyltransferase 2-like domain-containing protein</fullName>
    </recommendedName>
</protein>
<gene>
    <name evidence="2" type="ORF">A2627_02470</name>
</gene>